<gene>
    <name evidence="2" type="ORF">H5P28_00185</name>
</gene>
<feature type="region of interest" description="Disordered" evidence="1">
    <location>
        <begin position="1"/>
        <end position="23"/>
    </location>
</feature>
<evidence type="ECO:0000313" key="3">
    <source>
        <dbReference type="Proteomes" id="UP000546464"/>
    </source>
</evidence>
<dbReference type="Proteomes" id="UP000546464">
    <property type="component" value="Unassembled WGS sequence"/>
</dbReference>
<dbReference type="RefSeq" id="WP_185673708.1">
    <property type="nucleotide sequence ID" value="NZ_JACHVB010000004.1"/>
</dbReference>
<dbReference type="AlphaFoldDB" id="A0A842H988"/>
<sequence>MSPAHMTGPDAEGQWTAWDRRPGERIVIQTADARQAGRAMRQVLASDLCGRGGVEPGGIAALNGAGRAPAALAAETERSES</sequence>
<protein>
    <submittedName>
        <fullName evidence="2">Uncharacterized protein</fullName>
    </submittedName>
</protein>
<proteinExistence type="predicted"/>
<reference evidence="2 3" key="1">
    <citation type="submission" date="2020-07" db="EMBL/GenBank/DDBJ databases">
        <authorList>
            <person name="Feng X."/>
        </authorList>
    </citation>
    <scope>NUCLEOTIDE SEQUENCE [LARGE SCALE GENOMIC DNA]</scope>
    <source>
        <strain evidence="2 3">JCM31066</strain>
    </source>
</reference>
<organism evidence="2 3">
    <name type="scientific">Ruficoccus amylovorans</name>
    <dbReference type="NCBI Taxonomy" id="1804625"/>
    <lineage>
        <taxon>Bacteria</taxon>
        <taxon>Pseudomonadati</taxon>
        <taxon>Verrucomicrobiota</taxon>
        <taxon>Opitutia</taxon>
        <taxon>Puniceicoccales</taxon>
        <taxon>Cerasicoccaceae</taxon>
        <taxon>Ruficoccus</taxon>
    </lineage>
</organism>
<keyword evidence="3" id="KW-1185">Reference proteome</keyword>
<comment type="caution">
    <text evidence="2">The sequence shown here is derived from an EMBL/GenBank/DDBJ whole genome shotgun (WGS) entry which is preliminary data.</text>
</comment>
<name>A0A842H988_9BACT</name>
<evidence type="ECO:0000256" key="1">
    <source>
        <dbReference type="SAM" id="MobiDB-lite"/>
    </source>
</evidence>
<dbReference type="EMBL" id="JACHVB010000004">
    <property type="protein sequence ID" value="MBC2592669.1"/>
    <property type="molecule type" value="Genomic_DNA"/>
</dbReference>
<accession>A0A842H988</accession>
<evidence type="ECO:0000313" key="2">
    <source>
        <dbReference type="EMBL" id="MBC2592669.1"/>
    </source>
</evidence>